<keyword evidence="3" id="KW-1185">Reference proteome</keyword>
<evidence type="ECO:0000256" key="1">
    <source>
        <dbReference type="SAM" id="SignalP"/>
    </source>
</evidence>
<keyword evidence="1" id="KW-0732">Signal</keyword>
<evidence type="ECO:0000313" key="2">
    <source>
        <dbReference type="EMBL" id="SFM96148.1"/>
    </source>
</evidence>
<proteinExistence type="predicted"/>
<dbReference type="AlphaFoldDB" id="A0A1I4V4Q5"/>
<feature type="chain" id="PRO_5017299735" evidence="1">
    <location>
        <begin position="24"/>
        <end position="118"/>
    </location>
</feature>
<dbReference type="EMBL" id="FOVE01000001">
    <property type="protein sequence ID" value="SFM96148.1"/>
    <property type="molecule type" value="Genomic_DNA"/>
</dbReference>
<dbReference type="RefSeq" id="WP_143085933.1">
    <property type="nucleotide sequence ID" value="NZ_FOVE01000001.1"/>
</dbReference>
<organism evidence="2 3">
    <name type="scientific">Formivibrio citricus</name>
    <dbReference type="NCBI Taxonomy" id="83765"/>
    <lineage>
        <taxon>Bacteria</taxon>
        <taxon>Pseudomonadati</taxon>
        <taxon>Pseudomonadota</taxon>
        <taxon>Betaproteobacteria</taxon>
        <taxon>Neisseriales</taxon>
        <taxon>Chitinibacteraceae</taxon>
        <taxon>Formivibrio</taxon>
    </lineage>
</organism>
<reference evidence="3" key="1">
    <citation type="submission" date="2016-10" db="EMBL/GenBank/DDBJ databases">
        <authorList>
            <person name="Varghese N."/>
            <person name="Submissions S."/>
        </authorList>
    </citation>
    <scope>NUCLEOTIDE SEQUENCE [LARGE SCALE GENOMIC DNA]</scope>
    <source>
        <strain evidence="3">DSM 6150</strain>
    </source>
</reference>
<protein>
    <submittedName>
        <fullName evidence="2">Uncharacterized protein</fullName>
    </submittedName>
</protein>
<dbReference type="STRING" id="83765.SAMN05660284_00123"/>
<accession>A0A1I4V4Q5</accession>
<evidence type="ECO:0000313" key="3">
    <source>
        <dbReference type="Proteomes" id="UP000242869"/>
    </source>
</evidence>
<name>A0A1I4V4Q5_9NEIS</name>
<dbReference type="Proteomes" id="UP000242869">
    <property type="component" value="Unassembled WGS sequence"/>
</dbReference>
<feature type="signal peptide" evidence="1">
    <location>
        <begin position="1"/>
        <end position="23"/>
    </location>
</feature>
<gene>
    <name evidence="2" type="ORF">SAMN05660284_00123</name>
</gene>
<sequence length="118" mass="12547">MILKRLLPLLLCLLALYPAWVSASAPVQMQGHEAHEMQSASSHHCHDVQDVSATDAGEKSAGVTKSCDTGNCLMHCLVPLVRPSIALPSLPGFTYHLPSSVSFSSIALETPSRPPSSL</sequence>